<gene>
    <name evidence="4" type="ORF">FOZ61_003986</name>
</gene>
<keyword evidence="1" id="KW-0560">Oxidoreductase</keyword>
<evidence type="ECO:0008006" key="6">
    <source>
        <dbReference type="Google" id="ProtNLM"/>
    </source>
</evidence>
<evidence type="ECO:0000256" key="1">
    <source>
        <dbReference type="RuleBase" id="RU003719"/>
    </source>
</evidence>
<protein>
    <recommendedName>
        <fullName evidence="6">D-3-phosphoglycerate dehydrogenase</fullName>
    </recommendedName>
</protein>
<dbReference type="Gene3D" id="3.40.50.720">
    <property type="entry name" value="NAD(P)-binding Rossmann-like Domain"/>
    <property type="match status" value="2"/>
</dbReference>
<dbReference type="SUPFAM" id="SSF52283">
    <property type="entry name" value="Formate/glycerate dehydrogenase catalytic domain-like"/>
    <property type="match status" value="1"/>
</dbReference>
<dbReference type="InterPro" id="IPR006140">
    <property type="entry name" value="D-isomer_DH_NAD-bd"/>
</dbReference>
<comment type="caution">
    <text evidence="4">The sequence shown here is derived from an EMBL/GenBank/DDBJ whole genome shotgun (WGS) entry which is preliminary data.</text>
</comment>
<sequence>MCPLIYPDNTVSPVVLLAAAKPFAREAVEAVAAACDELGSTLKKLEGYKSPEELYEALPGSTGCIIRSDKADADFFDHAPDLKVIVRAGAGYDNVDLEAATKRGVCVMNTPGQNANAVAELVFGLLLYHARRRFNGSSGFELKGKTIGLFGCGRIAANVAEIARGFQMTCYGYSRSGRCQYGNCSMLSSPDELFQRCDIVSLHMPSNAQSRGCVDRKKLSSLKKGVLVELPICFQVIDEDALLEVLTARPDLTYITDMKPSNVDQIRAALGEARFAQQVVTTPVKMGAQTLEANVNAAVAAVQQIAGYLFHGDDTYQVNVP</sequence>
<dbReference type="EMBL" id="JABAHT010000023">
    <property type="protein sequence ID" value="KAF4669482.1"/>
    <property type="molecule type" value="Genomic_DNA"/>
</dbReference>
<dbReference type="GO" id="GO:0051287">
    <property type="term" value="F:NAD binding"/>
    <property type="evidence" value="ECO:0007669"/>
    <property type="project" value="InterPro"/>
</dbReference>
<evidence type="ECO:0000313" key="4">
    <source>
        <dbReference type="EMBL" id="KAF4669482.1"/>
    </source>
</evidence>
<feature type="domain" description="D-isomer specific 2-hydroxyacid dehydrogenase catalytic" evidence="2">
    <location>
        <begin position="48"/>
        <end position="319"/>
    </location>
</feature>
<evidence type="ECO:0000259" key="3">
    <source>
        <dbReference type="Pfam" id="PF02826"/>
    </source>
</evidence>
<evidence type="ECO:0000313" key="5">
    <source>
        <dbReference type="Proteomes" id="UP000570595"/>
    </source>
</evidence>
<feature type="domain" description="D-isomer specific 2-hydroxyacid dehydrogenase NAD-binding" evidence="3">
    <location>
        <begin position="135"/>
        <end position="258"/>
    </location>
</feature>
<comment type="similarity">
    <text evidence="1">Belongs to the D-isomer specific 2-hydroxyacid dehydrogenase family.</text>
</comment>
<dbReference type="GO" id="GO:0016616">
    <property type="term" value="F:oxidoreductase activity, acting on the CH-OH group of donors, NAD or NADP as acceptor"/>
    <property type="evidence" value="ECO:0007669"/>
    <property type="project" value="InterPro"/>
</dbReference>
<accession>A0A7J6MD10</accession>
<dbReference type="Pfam" id="PF02826">
    <property type="entry name" value="2-Hacid_dh_C"/>
    <property type="match status" value="1"/>
</dbReference>
<dbReference type="Proteomes" id="UP000570595">
    <property type="component" value="Unassembled WGS sequence"/>
</dbReference>
<evidence type="ECO:0000259" key="2">
    <source>
        <dbReference type="Pfam" id="PF00389"/>
    </source>
</evidence>
<reference evidence="4 5" key="1">
    <citation type="submission" date="2020-04" db="EMBL/GenBank/DDBJ databases">
        <title>Perkinsus olseni comparative genomics.</title>
        <authorList>
            <person name="Bogema D.R."/>
        </authorList>
    </citation>
    <scope>NUCLEOTIDE SEQUENCE [LARGE SCALE GENOMIC DNA]</scope>
    <source>
        <strain evidence="4">ATCC PRA-179</strain>
    </source>
</reference>
<dbReference type="SUPFAM" id="SSF51735">
    <property type="entry name" value="NAD(P)-binding Rossmann-fold domains"/>
    <property type="match status" value="1"/>
</dbReference>
<dbReference type="AlphaFoldDB" id="A0A7J6MD10"/>
<dbReference type="OrthoDB" id="298012at2759"/>
<organism evidence="4 5">
    <name type="scientific">Perkinsus olseni</name>
    <name type="common">Perkinsus atlanticus</name>
    <dbReference type="NCBI Taxonomy" id="32597"/>
    <lineage>
        <taxon>Eukaryota</taxon>
        <taxon>Sar</taxon>
        <taxon>Alveolata</taxon>
        <taxon>Perkinsozoa</taxon>
        <taxon>Perkinsea</taxon>
        <taxon>Perkinsida</taxon>
        <taxon>Perkinsidae</taxon>
        <taxon>Perkinsus</taxon>
    </lineage>
</organism>
<dbReference type="PANTHER" id="PTHR42938">
    <property type="entry name" value="FORMATE DEHYDROGENASE 1"/>
    <property type="match status" value="1"/>
</dbReference>
<name>A0A7J6MD10_PEROL</name>
<dbReference type="InterPro" id="IPR036291">
    <property type="entry name" value="NAD(P)-bd_dom_sf"/>
</dbReference>
<dbReference type="PANTHER" id="PTHR42938:SF47">
    <property type="entry name" value="HYDROXYPYRUVATE REDUCTASE"/>
    <property type="match status" value="1"/>
</dbReference>
<dbReference type="InterPro" id="IPR006139">
    <property type="entry name" value="D-isomer_2_OHA_DH_cat_dom"/>
</dbReference>
<dbReference type="Pfam" id="PF00389">
    <property type="entry name" value="2-Hacid_dh"/>
    <property type="match status" value="1"/>
</dbReference>
<proteinExistence type="inferred from homology"/>